<keyword evidence="3" id="KW-1185">Reference proteome</keyword>
<sequence length="153" mass="16162">MASRQTRIRQQNANEALCQPVSGDASVDLRSYFAAASVVLLSGCAADYLNNYDTMTLASGDANNANSLMQMVDPFNPNNNNTHIEGDGQRSAAVVQRYRGTPLVGAAQQGGGSTRDLDCLDGSGNNPVVAGPVPVRSDPNHLDRDHDGIGCER</sequence>
<evidence type="ECO:0000313" key="3">
    <source>
        <dbReference type="Proteomes" id="UP000251956"/>
    </source>
</evidence>
<feature type="region of interest" description="Disordered" evidence="1">
    <location>
        <begin position="129"/>
        <end position="153"/>
    </location>
</feature>
<comment type="caution">
    <text evidence="2">The sequence shown here is derived from an EMBL/GenBank/DDBJ whole genome shotgun (WGS) entry which is preliminary data.</text>
</comment>
<dbReference type="Proteomes" id="UP000251956">
    <property type="component" value="Unassembled WGS sequence"/>
</dbReference>
<accession>A0A330GNL9</accession>
<protein>
    <submittedName>
        <fullName evidence="2">Calcium-binding protein</fullName>
    </submittedName>
</protein>
<dbReference type="OrthoDB" id="7679506at2"/>
<name>A0A330GNL9_9HYPH</name>
<evidence type="ECO:0000313" key="2">
    <source>
        <dbReference type="EMBL" id="RAZ72437.1"/>
    </source>
</evidence>
<dbReference type="AlphaFoldDB" id="A0A330GNL9"/>
<gene>
    <name evidence="2" type="ORF">DPM35_29290</name>
</gene>
<dbReference type="EMBL" id="QMBQ01000011">
    <property type="protein sequence ID" value="RAZ72437.1"/>
    <property type="molecule type" value="Genomic_DNA"/>
</dbReference>
<evidence type="ECO:0000256" key="1">
    <source>
        <dbReference type="SAM" id="MobiDB-lite"/>
    </source>
</evidence>
<feature type="compositionally biased region" description="Basic and acidic residues" evidence="1">
    <location>
        <begin position="138"/>
        <end position="153"/>
    </location>
</feature>
<organism evidence="2 3">
    <name type="scientific">Mesorhizobium atlanticum</name>
    <dbReference type="NCBI Taxonomy" id="2233532"/>
    <lineage>
        <taxon>Bacteria</taxon>
        <taxon>Pseudomonadati</taxon>
        <taxon>Pseudomonadota</taxon>
        <taxon>Alphaproteobacteria</taxon>
        <taxon>Hyphomicrobiales</taxon>
        <taxon>Phyllobacteriaceae</taxon>
        <taxon>Mesorhizobium</taxon>
    </lineage>
</organism>
<reference evidence="2 3" key="2">
    <citation type="submission" date="2018-07" db="EMBL/GenBank/DDBJ databases">
        <title>Diversity of Mesorhizobium strains in Brazil.</title>
        <authorList>
            <person name="Helene L.C.F."/>
            <person name="Dall'Agnol R."/>
            <person name="Delamuta J.R.M."/>
            <person name="Hungria M."/>
        </authorList>
    </citation>
    <scope>NUCLEOTIDE SEQUENCE [LARGE SCALE GENOMIC DNA]</scope>
    <source>
        <strain evidence="2 3">CNPSo 3140</strain>
    </source>
</reference>
<reference evidence="3" key="1">
    <citation type="submission" date="2018-06" db="EMBL/GenBank/DDBJ databases">
        <authorList>
            <person name="Helene L.C."/>
            <person name="Dall'Agnol R."/>
            <person name="Delamuta J.R."/>
            <person name="Hungria M."/>
        </authorList>
    </citation>
    <scope>NUCLEOTIDE SEQUENCE [LARGE SCALE GENOMIC DNA]</scope>
    <source>
        <strain evidence="3">CNPSo 3140</strain>
    </source>
</reference>
<proteinExistence type="predicted"/>